<evidence type="ECO:0000313" key="2">
    <source>
        <dbReference type="Proteomes" id="UP000679992"/>
    </source>
</evidence>
<reference evidence="1 2" key="1">
    <citation type="submission" date="2021-03" db="EMBL/GenBank/DDBJ databases">
        <title>Antimicrobial resistance genes in bacteria isolated from Japanese honey, and their potential for conferring macrolide and lincosamide resistance in the American foulbrood pathogen Paenibacillus larvae.</title>
        <authorList>
            <person name="Okamoto M."/>
            <person name="Kumagai M."/>
            <person name="Kanamori H."/>
            <person name="Takamatsu D."/>
        </authorList>
    </citation>
    <scope>NUCLEOTIDE SEQUENCE [LARGE SCALE GENOMIC DNA]</scope>
    <source>
        <strain evidence="1 2">J42TS3</strain>
    </source>
</reference>
<dbReference type="RefSeq" id="WP_213653794.1">
    <property type="nucleotide sequence ID" value="NZ_BOSL01000002.1"/>
</dbReference>
<gene>
    <name evidence="1" type="ORF">J42TS3_06810</name>
</gene>
<dbReference type="Proteomes" id="UP000679992">
    <property type="component" value="Unassembled WGS sequence"/>
</dbReference>
<protein>
    <submittedName>
        <fullName evidence="1">Uncharacterized protein</fullName>
    </submittedName>
</protein>
<organism evidence="1 2">
    <name type="scientific">Paenibacillus vini</name>
    <dbReference type="NCBI Taxonomy" id="1476024"/>
    <lineage>
        <taxon>Bacteria</taxon>
        <taxon>Bacillati</taxon>
        <taxon>Bacillota</taxon>
        <taxon>Bacilli</taxon>
        <taxon>Bacillales</taxon>
        <taxon>Paenibacillaceae</taxon>
        <taxon>Paenibacillus</taxon>
    </lineage>
</organism>
<dbReference type="EMBL" id="BOSL01000002">
    <property type="protein sequence ID" value="GIP51646.1"/>
    <property type="molecule type" value="Genomic_DNA"/>
</dbReference>
<sequence>MAKTLRKGMLYGILLVAGVTLGMQLSDSGAGQSGLAQNGAWPTNAWSNGSPYNGVQVGSAGAYNGTPAGQAGNQNMAPGYANGNANAGGYGTGYNNGYSNDYNNGYNYGNPNNGQYAADGRQYVDGANGGAALTPGDLLLPQPAPPAVDRFADKTANLLQQVSRKGIHWFASWFGPSTE</sequence>
<comment type="caution">
    <text evidence="1">The sequence shown here is derived from an EMBL/GenBank/DDBJ whole genome shotgun (WGS) entry which is preliminary data.</text>
</comment>
<name>A0ABQ4M6M7_9BACL</name>
<proteinExistence type="predicted"/>
<keyword evidence="2" id="KW-1185">Reference proteome</keyword>
<accession>A0ABQ4M6M7</accession>
<evidence type="ECO:0000313" key="1">
    <source>
        <dbReference type="EMBL" id="GIP51646.1"/>
    </source>
</evidence>